<dbReference type="GO" id="GO:0004222">
    <property type="term" value="F:metalloendopeptidase activity"/>
    <property type="evidence" value="ECO:0007669"/>
    <property type="project" value="TreeGrafter"/>
</dbReference>
<sequence length="321" mass="35897">MKKLQLTSIGFLLGVMLVACNNDNESEQEENNPSEETVSADQFPNEFLANNFEIIYNQTSESFQEMVSLDEFQEVGSDFNSGVNSLELVSEMPIQNLTEYQWISDEGDKGITTHFADDQTIEGIQLTPVTSHPESDEVYTENTYQMPMTGEWFTFWGGTNELVNYHYAVESQRYAFDLVIVEEDSTYKGDPTNNESYYAFGKDVLAPREGLVVSVENNIPDNTPTVDTNAEEPLGNHVILEHENNEYSFIAHFKQGSLEVDEGDQVNAGDLLGNVGNSGNSSEPHIHFHVGDGVDLEESTSIRIKLENGEEPVRGDFVEGF</sequence>
<feature type="signal peptide" evidence="1">
    <location>
        <begin position="1"/>
        <end position="21"/>
    </location>
</feature>
<dbReference type="KEGG" id="grc:GI584_18740"/>
<dbReference type="EMBL" id="CP045915">
    <property type="protein sequence ID" value="QGH35964.1"/>
    <property type="molecule type" value="Genomic_DNA"/>
</dbReference>
<dbReference type="PANTHER" id="PTHR21666:SF270">
    <property type="entry name" value="MUREIN HYDROLASE ACTIVATOR ENVC"/>
    <property type="match status" value="1"/>
</dbReference>
<dbReference type="Gene3D" id="2.70.70.10">
    <property type="entry name" value="Glucose Permease (Domain IIA)"/>
    <property type="match status" value="1"/>
</dbReference>
<dbReference type="Pfam" id="PF01551">
    <property type="entry name" value="Peptidase_M23"/>
    <property type="match status" value="1"/>
</dbReference>
<gene>
    <name evidence="3" type="ORF">GI584_18740</name>
</gene>
<protein>
    <submittedName>
        <fullName evidence="3">Peptidoglycan DD-metalloendopeptidase family protein</fullName>
    </submittedName>
</protein>
<feature type="domain" description="M23ase beta-sheet core" evidence="2">
    <location>
        <begin position="201"/>
        <end position="290"/>
    </location>
</feature>
<dbReference type="InterPro" id="IPR011055">
    <property type="entry name" value="Dup_hybrid_motif"/>
</dbReference>
<dbReference type="PROSITE" id="PS51257">
    <property type="entry name" value="PROKAR_LIPOPROTEIN"/>
    <property type="match status" value="1"/>
</dbReference>
<evidence type="ECO:0000313" key="4">
    <source>
        <dbReference type="Proteomes" id="UP000339690"/>
    </source>
</evidence>
<evidence type="ECO:0000259" key="2">
    <source>
        <dbReference type="Pfam" id="PF01551"/>
    </source>
</evidence>
<proteinExistence type="predicted"/>
<evidence type="ECO:0000256" key="1">
    <source>
        <dbReference type="SAM" id="SignalP"/>
    </source>
</evidence>
<feature type="chain" id="PRO_5039541872" evidence="1">
    <location>
        <begin position="22"/>
        <end position="321"/>
    </location>
</feature>
<dbReference type="RefSeq" id="WP_153792177.1">
    <property type="nucleotide sequence ID" value="NZ_CP045915.1"/>
</dbReference>
<dbReference type="PANTHER" id="PTHR21666">
    <property type="entry name" value="PEPTIDASE-RELATED"/>
    <property type="match status" value="1"/>
</dbReference>
<dbReference type="InterPro" id="IPR016047">
    <property type="entry name" value="M23ase_b-sheet_dom"/>
</dbReference>
<organism evidence="3 4">
    <name type="scientific">Gracilibacillus salitolerans</name>
    <dbReference type="NCBI Taxonomy" id="2663022"/>
    <lineage>
        <taxon>Bacteria</taxon>
        <taxon>Bacillati</taxon>
        <taxon>Bacillota</taxon>
        <taxon>Bacilli</taxon>
        <taxon>Bacillales</taxon>
        <taxon>Bacillaceae</taxon>
        <taxon>Gracilibacillus</taxon>
    </lineage>
</organism>
<dbReference type="CDD" id="cd12797">
    <property type="entry name" value="M23_peptidase"/>
    <property type="match status" value="1"/>
</dbReference>
<keyword evidence="4" id="KW-1185">Reference proteome</keyword>
<dbReference type="InterPro" id="IPR050570">
    <property type="entry name" value="Cell_wall_metabolism_enzyme"/>
</dbReference>
<evidence type="ECO:0000313" key="3">
    <source>
        <dbReference type="EMBL" id="QGH35964.1"/>
    </source>
</evidence>
<reference evidence="3 4" key="1">
    <citation type="submission" date="2019-11" db="EMBL/GenBank/DDBJ databases">
        <title>Gracilibacillus salitolerans sp. nov., a moderate halophile isolated from a saline soil in northwest China.</title>
        <authorList>
            <person name="Gan L."/>
        </authorList>
    </citation>
    <scope>NUCLEOTIDE SEQUENCE [LARGE SCALE GENOMIC DNA]</scope>
    <source>
        <strain evidence="3 4">SCU50</strain>
    </source>
</reference>
<name>A0A5Q2TLV9_9BACI</name>
<accession>A0A5Q2TLV9</accession>
<keyword evidence="1" id="KW-0732">Signal</keyword>
<dbReference type="SUPFAM" id="SSF51261">
    <property type="entry name" value="Duplicated hybrid motif"/>
    <property type="match status" value="1"/>
</dbReference>
<dbReference type="Proteomes" id="UP000339690">
    <property type="component" value="Chromosome"/>
</dbReference>
<dbReference type="AlphaFoldDB" id="A0A5Q2TLV9"/>